<gene>
    <name evidence="2" type="ORF">ACFFSA_47995</name>
</gene>
<protein>
    <submittedName>
        <fullName evidence="2">Uncharacterized protein</fullName>
    </submittedName>
</protein>
<proteinExistence type="predicted"/>
<evidence type="ECO:0000256" key="1">
    <source>
        <dbReference type="SAM" id="MobiDB-lite"/>
    </source>
</evidence>
<keyword evidence="3" id="KW-1185">Reference proteome</keyword>
<evidence type="ECO:0000313" key="3">
    <source>
        <dbReference type="Proteomes" id="UP001589532"/>
    </source>
</evidence>
<organism evidence="2 3">
    <name type="scientific">Nonomuraea helvata</name>
    <dbReference type="NCBI Taxonomy" id="37484"/>
    <lineage>
        <taxon>Bacteria</taxon>
        <taxon>Bacillati</taxon>
        <taxon>Actinomycetota</taxon>
        <taxon>Actinomycetes</taxon>
        <taxon>Streptosporangiales</taxon>
        <taxon>Streptosporangiaceae</taxon>
        <taxon>Nonomuraea</taxon>
    </lineage>
</organism>
<dbReference type="EMBL" id="JBHMBW010000103">
    <property type="protein sequence ID" value="MFB9630860.1"/>
    <property type="molecule type" value="Genomic_DNA"/>
</dbReference>
<feature type="region of interest" description="Disordered" evidence="1">
    <location>
        <begin position="241"/>
        <end position="263"/>
    </location>
</feature>
<evidence type="ECO:0000313" key="2">
    <source>
        <dbReference type="EMBL" id="MFB9630860.1"/>
    </source>
</evidence>
<sequence>MALFYASFKRMATQPVVHLTEESYRERSAYEKGTGGYMWESGFDYRTKQWRVAWGSTRADDPITVCIDGRSYFYSYNLKKWQGPAADDIFCRQRNAYRFITDGLSTGGMTDAQAEAWIRDLQKDYKGFVNPGEPQLAEVKGRQYLRLVVDYRPVKRADGRYYGGQALMWSFKASGLDPQSHPYYYNGAMGTGYHVVHYIEPRSLMTAYSEVEQTPVLDESGRPREGGDWYKVRVEYHLPGKMPGMRATGKPARPKLTWPRDQA</sequence>
<reference evidence="2 3" key="1">
    <citation type="submission" date="2024-09" db="EMBL/GenBank/DDBJ databases">
        <authorList>
            <person name="Sun Q."/>
            <person name="Mori K."/>
        </authorList>
    </citation>
    <scope>NUCLEOTIDE SEQUENCE [LARGE SCALE GENOMIC DNA]</scope>
    <source>
        <strain evidence="2 3">JCM 3143</strain>
    </source>
</reference>
<dbReference type="Proteomes" id="UP001589532">
    <property type="component" value="Unassembled WGS sequence"/>
</dbReference>
<dbReference type="RefSeq" id="WP_344984481.1">
    <property type="nucleotide sequence ID" value="NZ_BAAAXV010000001.1"/>
</dbReference>
<accession>A0ABV5SGQ3</accession>
<name>A0ABV5SGQ3_9ACTN</name>
<comment type="caution">
    <text evidence="2">The sequence shown here is derived from an EMBL/GenBank/DDBJ whole genome shotgun (WGS) entry which is preliminary data.</text>
</comment>